<sequence length="116" mass="12695">RCSVADCTKKAQSRRLCIAHGGGTRCQSQNCMKLAQSQGLCAAHGGGRRCAMEKFRQIRNLCKAHANESILSDAATLLSWSSKLKPASKYSYGFPIIPGEPSDHPNTLHSLRRRPI</sequence>
<keyword evidence="3" id="KW-1185">Reference proteome</keyword>
<accession>A0A225URK1</accession>
<dbReference type="OrthoDB" id="94245at2759"/>
<dbReference type="PANTHER" id="PTHR31827:SF1">
    <property type="entry name" value="EMB|CAB89363.1"/>
    <property type="match status" value="1"/>
</dbReference>
<organism evidence="2 3">
    <name type="scientific">Phytophthora megakarya</name>
    <dbReference type="NCBI Taxonomy" id="4795"/>
    <lineage>
        <taxon>Eukaryota</taxon>
        <taxon>Sar</taxon>
        <taxon>Stramenopiles</taxon>
        <taxon>Oomycota</taxon>
        <taxon>Peronosporomycetes</taxon>
        <taxon>Peronosporales</taxon>
        <taxon>Peronosporaceae</taxon>
        <taxon>Phytophthora</taxon>
    </lineage>
</organism>
<evidence type="ECO:0000313" key="3">
    <source>
        <dbReference type="Proteomes" id="UP000198211"/>
    </source>
</evidence>
<proteinExistence type="predicted"/>
<feature type="domain" description="WRKY19-like zinc finger" evidence="1">
    <location>
        <begin position="23"/>
        <end position="46"/>
    </location>
</feature>
<dbReference type="STRING" id="4795.A0A225URK1"/>
<feature type="non-terminal residue" evidence="2">
    <location>
        <position position="1"/>
    </location>
</feature>
<dbReference type="InterPro" id="IPR056866">
    <property type="entry name" value="Znf_WRKY19"/>
</dbReference>
<dbReference type="Pfam" id="PF24906">
    <property type="entry name" value="Zf_WRKY19"/>
    <property type="match status" value="2"/>
</dbReference>
<dbReference type="Proteomes" id="UP000198211">
    <property type="component" value="Unassembled WGS sequence"/>
</dbReference>
<protein>
    <recommendedName>
        <fullName evidence="1">WRKY19-like zinc finger domain-containing protein</fullName>
    </recommendedName>
</protein>
<evidence type="ECO:0000259" key="1">
    <source>
        <dbReference type="Pfam" id="PF24906"/>
    </source>
</evidence>
<comment type="caution">
    <text evidence="2">The sequence shown here is derived from an EMBL/GenBank/DDBJ whole genome shotgun (WGS) entry which is preliminary data.</text>
</comment>
<gene>
    <name evidence="2" type="ORF">PHMEG_00034864</name>
</gene>
<name>A0A225URK1_9STRA</name>
<reference evidence="3" key="1">
    <citation type="submission" date="2017-03" db="EMBL/GenBank/DDBJ databases">
        <title>Phytopthora megakarya and P. palmivora, two closely related causual agents of cacao black pod achieved similar genome size and gene model numbers by different mechanisms.</title>
        <authorList>
            <person name="Ali S."/>
            <person name="Shao J."/>
            <person name="Larry D.J."/>
            <person name="Kronmiller B."/>
            <person name="Shen D."/>
            <person name="Strem M.D."/>
            <person name="Melnick R.L."/>
            <person name="Guiltinan M.J."/>
            <person name="Tyler B.M."/>
            <person name="Meinhardt L.W."/>
            <person name="Bailey B.A."/>
        </authorList>
    </citation>
    <scope>NUCLEOTIDE SEQUENCE [LARGE SCALE GENOMIC DNA]</scope>
    <source>
        <strain evidence="3">zdho120</strain>
    </source>
</reference>
<evidence type="ECO:0000313" key="2">
    <source>
        <dbReference type="EMBL" id="OWY95196.1"/>
    </source>
</evidence>
<dbReference type="PANTHER" id="PTHR31827">
    <property type="entry name" value="EMB|CAB89363.1"/>
    <property type="match status" value="1"/>
</dbReference>
<dbReference type="EMBL" id="NBNE01013281">
    <property type="protein sequence ID" value="OWY95196.1"/>
    <property type="molecule type" value="Genomic_DNA"/>
</dbReference>
<dbReference type="AlphaFoldDB" id="A0A225URK1"/>
<feature type="domain" description="WRKY19-like zinc finger" evidence="1">
    <location>
        <begin position="1"/>
        <end position="22"/>
    </location>
</feature>